<dbReference type="Gene3D" id="3.20.20.80">
    <property type="entry name" value="Glycosidases"/>
    <property type="match status" value="1"/>
</dbReference>
<sequence length="385" mass="43156">MERTTPRSVNLRSGVKVYDNDWYIRHGMEPDQLADMLASWNVSYVIAQSRYLPMQDSAVPSRVTRADLARYATLDDVAVRKALAERGIGYFSCLNICFDPDYIAAHPEQLPIDQFGKIEEKQDWYIGVPPDREANLAHKIDLLEKGVAALTPDVVHLGFIRWPGLWEAWLPGDRRADKPEYCYAPQTLDRFAKAYGLTLDASDPVAAAATIARSYRDEWTAHKCATTVGAIRQIRQAVTAVKGDVEISINTLPFFADDFDHCVTEVFGQDVRALAEVVDIFEVMAYHQIMGREPEWPANVATDIRARSGAKAICTVQARALYLEGMHAGRGRNPVIDGQEFTRMLDAVEKSPVEGLCVFTLNDLIEMRGTSDGSAILDRLSRFRR</sequence>
<gene>
    <name evidence="1" type="ORF">ACFPP9_00525</name>
</gene>
<evidence type="ECO:0000313" key="1">
    <source>
        <dbReference type="EMBL" id="MFC5514237.1"/>
    </source>
</evidence>
<dbReference type="RefSeq" id="WP_266344858.1">
    <property type="nucleotide sequence ID" value="NZ_JAPKNH010000006.1"/>
</dbReference>
<proteinExistence type="predicted"/>
<name>A0ABW0PRC5_9HYPH</name>
<dbReference type="EMBL" id="JBHSML010000001">
    <property type="protein sequence ID" value="MFC5514237.1"/>
    <property type="molecule type" value="Genomic_DNA"/>
</dbReference>
<accession>A0ABW0PRC5</accession>
<organism evidence="1 2">
    <name type="scientific">Kaistia terrae</name>
    <dbReference type="NCBI Taxonomy" id="537017"/>
    <lineage>
        <taxon>Bacteria</taxon>
        <taxon>Pseudomonadati</taxon>
        <taxon>Pseudomonadota</taxon>
        <taxon>Alphaproteobacteria</taxon>
        <taxon>Hyphomicrobiales</taxon>
        <taxon>Kaistiaceae</taxon>
        <taxon>Kaistia</taxon>
    </lineage>
</organism>
<evidence type="ECO:0000313" key="2">
    <source>
        <dbReference type="Proteomes" id="UP001596150"/>
    </source>
</evidence>
<keyword evidence="2" id="KW-1185">Reference proteome</keyword>
<dbReference type="Proteomes" id="UP001596150">
    <property type="component" value="Unassembled WGS sequence"/>
</dbReference>
<comment type="caution">
    <text evidence="1">The sequence shown here is derived from an EMBL/GenBank/DDBJ whole genome shotgun (WGS) entry which is preliminary data.</text>
</comment>
<reference evidence="2" key="1">
    <citation type="journal article" date="2019" name="Int. J. Syst. Evol. Microbiol.">
        <title>The Global Catalogue of Microorganisms (GCM) 10K type strain sequencing project: providing services to taxonomists for standard genome sequencing and annotation.</title>
        <authorList>
            <consortium name="The Broad Institute Genomics Platform"/>
            <consortium name="The Broad Institute Genome Sequencing Center for Infectious Disease"/>
            <person name="Wu L."/>
            <person name="Ma J."/>
        </authorList>
    </citation>
    <scope>NUCLEOTIDE SEQUENCE [LARGE SCALE GENOMIC DNA]</scope>
    <source>
        <strain evidence="2">KACC 12633</strain>
    </source>
</reference>
<protein>
    <submittedName>
        <fullName evidence="1">Uncharacterized protein</fullName>
    </submittedName>
</protein>